<dbReference type="InterPro" id="IPR019734">
    <property type="entry name" value="TPR_rpt"/>
</dbReference>
<dbReference type="CDD" id="cd01478">
    <property type="entry name" value="Sec23-like"/>
    <property type="match status" value="1"/>
</dbReference>
<dbReference type="GO" id="GO:0005789">
    <property type="term" value="C:endoplasmic reticulum membrane"/>
    <property type="evidence" value="ECO:0007669"/>
    <property type="project" value="UniProtKB-SubCell"/>
</dbReference>
<dbReference type="SUPFAM" id="SSF81995">
    <property type="entry name" value="beta-sandwich domain of Sec23/24"/>
    <property type="match status" value="1"/>
</dbReference>
<dbReference type="PANTHER" id="PTHR11141">
    <property type="entry name" value="PROTEIN TRANSPORT PROTEIN SEC23"/>
    <property type="match status" value="1"/>
</dbReference>
<organism evidence="32 33">
    <name type="scientific">Lasallia pustulata</name>
    <dbReference type="NCBI Taxonomy" id="136370"/>
    <lineage>
        <taxon>Eukaryota</taxon>
        <taxon>Fungi</taxon>
        <taxon>Dikarya</taxon>
        <taxon>Ascomycota</taxon>
        <taxon>Pezizomycotina</taxon>
        <taxon>Lecanoromycetes</taxon>
        <taxon>OSLEUM clade</taxon>
        <taxon>Umbilicariomycetidae</taxon>
        <taxon>Umbilicariales</taxon>
        <taxon>Umbilicariaceae</taxon>
        <taxon>Lasallia</taxon>
    </lineage>
</organism>
<dbReference type="GO" id="GO:0000027">
    <property type="term" value="P:ribosomal large subunit assembly"/>
    <property type="evidence" value="ECO:0007669"/>
    <property type="project" value="UniProtKB-ARBA"/>
</dbReference>
<dbReference type="InterPro" id="IPR020785">
    <property type="entry name" value="Ribosomal_uL11_CS"/>
</dbReference>
<feature type="domain" description="Sec23/Sec24 trunk" evidence="29">
    <location>
        <begin position="1089"/>
        <end position="1356"/>
    </location>
</feature>
<evidence type="ECO:0000256" key="11">
    <source>
        <dbReference type="ARBA" id="ARBA00022723"/>
    </source>
</evidence>
<dbReference type="Pfam" id="PF03946">
    <property type="entry name" value="Ribosomal_L11_N"/>
    <property type="match status" value="1"/>
</dbReference>
<dbReference type="GO" id="GO:0005840">
    <property type="term" value="C:ribosome"/>
    <property type="evidence" value="ECO:0007669"/>
    <property type="project" value="UniProtKB-KW"/>
</dbReference>
<dbReference type="Gene3D" id="3.40.20.10">
    <property type="entry name" value="Severin"/>
    <property type="match status" value="1"/>
</dbReference>
<keyword evidence="9" id="KW-0813">Transport</keyword>
<evidence type="ECO:0000259" key="28">
    <source>
        <dbReference type="Pfam" id="PF04810"/>
    </source>
</evidence>
<dbReference type="InterPro" id="IPR036465">
    <property type="entry name" value="vWFA_dom_sf"/>
</dbReference>
<dbReference type="SUPFAM" id="SSF54747">
    <property type="entry name" value="Ribosomal L11/L12e N-terminal domain"/>
    <property type="match status" value="1"/>
</dbReference>
<dbReference type="GO" id="GO:0008270">
    <property type="term" value="F:zinc ion binding"/>
    <property type="evidence" value="ECO:0007669"/>
    <property type="project" value="InterPro"/>
</dbReference>
<dbReference type="InterPro" id="IPR036796">
    <property type="entry name" value="Ribosomal_uL11_N_sf"/>
</dbReference>
<dbReference type="FunFam" id="1.10.10.250:FF:000002">
    <property type="entry name" value="60S ribosomal protein L12"/>
    <property type="match status" value="1"/>
</dbReference>
<evidence type="ECO:0000259" key="26">
    <source>
        <dbReference type="Pfam" id="PF00626"/>
    </source>
</evidence>
<evidence type="ECO:0000256" key="12">
    <source>
        <dbReference type="ARBA" id="ARBA00022824"/>
    </source>
</evidence>
<evidence type="ECO:0000259" key="27">
    <source>
        <dbReference type="Pfam" id="PF03946"/>
    </source>
</evidence>
<comment type="subcellular location">
    <subcellularLocation>
        <location evidence="3">Cytoplasmic vesicle</location>
        <location evidence="3">COPII-coated vesicle membrane</location>
        <topology evidence="3">Peripheral membrane protein</topology>
        <orientation evidence="3">Cytoplasmic side</orientation>
    </subcellularLocation>
    <subcellularLocation>
        <location evidence="4">Endoplasmic reticulum membrane</location>
        <topology evidence="4">Peripheral membrane protein</topology>
        <orientation evidence="4">Cytoplasmic side</orientation>
    </subcellularLocation>
    <subcellularLocation>
        <location evidence="2">Golgi apparatus membrane</location>
        <topology evidence="2">Peripheral membrane protein</topology>
        <orientation evidence="2">Cytoplasmic side</orientation>
    </subcellularLocation>
</comment>
<dbReference type="Pfam" id="PF04810">
    <property type="entry name" value="zf-Sec23_Sec24"/>
    <property type="match status" value="1"/>
</dbReference>
<dbReference type="SUPFAM" id="SSF48452">
    <property type="entry name" value="TPR-like"/>
    <property type="match status" value="2"/>
</dbReference>
<keyword evidence="22" id="KW-0802">TPR repeat</keyword>
<keyword evidence="18" id="KW-0472">Membrane</keyword>
<dbReference type="GO" id="GO:0002181">
    <property type="term" value="P:cytoplasmic translation"/>
    <property type="evidence" value="ECO:0007669"/>
    <property type="project" value="UniProtKB-ARBA"/>
</dbReference>
<feature type="domain" description="Zinc finger Sec23/Sec24-type" evidence="28">
    <location>
        <begin position="1022"/>
        <end position="1061"/>
    </location>
</feature>
<feature type="compositionally biased region" description="Basic residues" evidence="24">
    <location>
        <begin position="135"/>
        <end position="156"/>
    </location>
</feature>
<dbReference type="InterPro" id="IPR020783">
    <property type="entry name" value="Ribosomal_uL11_C"/>
</dbReference>
<evidence type="ECO:0000313" key="33">
    <source>
        <dbReference type="Proteomes" id="UP000192927"/>
    </source>
</evidence>
<keyword evidence="17" id="KW-0333">Golgi apparatus</keyword>
<dbReference type="PROSITE" id="PS00359">
    <property type="entry name" value="RIBOSOMAL_L11"/>
    <property type="match status" value="1"/>
</dbReference>
<evidence type="ECO:0000256" key="24">
    <source>
        <dbReference type="SAM" id="MobiDB-lite"/>
    </source>
</evidence>
<dbReference type="Gene3D" id="2.30.30.380">
    <property type="entry name" value="Zn-finger domain of Sec23/24"/>
    <property type="match status" value="1"/>
</dbReference>
<keyword evidence="33" id="KW-1185">Reference proteome</keyword>
<keyword evidence="12" id="KW-0256">Endoplasmic reticulum</keyword>
<evidence type="ECO:0000256" key="4">
    <source>
        <dbReference type="ARBA" id="ARBA00004397"/>
    </source>
</evidence>
<dbReference type="SMART" id="SM00028">
    <property type="entry name" value="TPR"/>
    <property type="match status" value="8"/>
</dbReference>
<evidence type="ECO:0000256" key="2">
    <source>
        <dbReference type="ARBA" id="ARBA00004255"/>
    </source>
</evidence>
<dbReference type="PROSITE" id="PS50005">
    <property type="entry name" value="TPR"/>
    <property type="match status" value="1"/>
</dbReference>
<feature type="domain" description="Gelsolin-like" evidence="26">
    <location>
        <begin position="1600"/>
        <end position="1686"/>
    </location>
</feature>
<keyword evidence="20" id="KW-0968">Cytoplasmic vesicle</keyword>
<feature type="compositionally biased region" description="Basic and acidic residues" evidence="24">
    <location>
        <begin position="78"/>
        <end position="99"/>
    </location>
</feature>
<dbReference type="FunFam" id="1.20.120.730:FF:000001">
    <property type="entry name" value="Protein transport protein SEC23"/>
    <property type="match status" value="1"/>
</dbReference>
<dbReference type="Pfam" id="PF08033">
    <property type="entry name" value="Sec23_BS"/>
    <property type="match status" value="1"/>
</dbReference>
<comment type="similarity">
    <text evidence="6 23">Belongs to the universal ribosomal protein uL11 family.</text>
</comment>
<feature type="region of interest" description="Disordered" evidence="24">
    <location>
        <begin position="13"/>
        <end position="162"/>
    </location>
</feature>
<dbReference type="InterPro" id="IPR036180">
    <property type="entry name" value="Gelsolin-like_dom_sf"/>
</dbReference>
<evidence type="ECO:0000259" key="30">
    <source>
        <dbReference type="Pfam" id="PF04815"/>
    </source>
</evidence>
<evidence type="ECO:0000256" key="16">
    <source>
        <dbReference type="ARBA" id="ARBA00022980"/>
    </source>
</evidence>
<dbReference type="InterPro" id="IPR006895">
    <property type="entry name" value="Znf_Sec23_Sec24"/>
</dbReference>
<keyword evidence="16 23" id="KW-0689">Ribosomal protein</keyword>
<comment type="function">
    <text evidence="1">Component of the ribosome, a large ribonucleoprotein complex responsible for the synthesis of proteins in the cell. The small ribosomal subunit (SSU) binds messenger RNAs (mRNAs) and translates the encoded message by selecting cognate aminoacyl-transfer RNA (tRNA) molecules. The large subunit (LSU) contains the ribosomal catalytic site termed the peptidyl transferase center (PTC), which catalyzes the formation of peptide bonds, thereby polymerizing the amino acids delivered by tRNAs into a polypeptide chain. The nascent polypeptides leave the ribosome through a tunnel in the LSU and interact with protein factors that function in enzymatic processing, targeting, and the membrane insertion of nascent chains at the exit of the ribosomal tunnel.</text>
</comment>
<comment type="function">
    <text evidence="21">Component of the coat protein complex II (COPII) which promotes the formation of transport vesicles from the endoplasmic reticulum (ER). The coat has two main functions, the physical deformation of the endoplasmic reticulum membrane into vesicles and the selection of cargo molecules.</text>
</comment>
<dbReference type="FunFam" id="3.30.1550.10:FF:000002">
    <property type="entry name" value="60S ribosomal protein L12"/>
    <property type="match status" value="1"/>
</dbReference>
<dbReference type="CDD" id="cd11287">
    <property type="entry name" value="Sec23_C"/>
    <property type="match status" value="1"/>
</dbReference>
<feature type="domain" description="Large ribosomal subunit protein uL11 N-terminal" evidence="27">
    <location>
        <begin position="1780"/>
        <end position="1836"/>
    </location>
</feature>
<dbReference type="SUPFAM" id="SSF53300">
    <property type="entry name" value="vWA-like"/>
    <property type="match status" value="1"/>
</dbReference>
<dbReference type="InterPro" id="IPR037364">
    <property type="entry name" value="Sec23"/>
</dbReference>
<dbReference type="Proteomes" id="UP000192927">
    <property type="component" value="Unassembled WGS sequence"/>
</dbReference>
<evidence type="ECO:0000256" key="1">
    <source>
        <dbReference type="ARBA" id="ARBA00004021"/>
    </source>
</evidence>
<evidence type="ECO:0000256" key="21">
    <source>
        <dbReference type="ARBA" id="ARBA00025471"/>
    </source>
</evidence>
<feature type="domain" description="Sec23/Sec24 beta-sandwich" evidence="31">
    <location>
        <begin position="1367"/>
        <end position="1471"/>
    </location>
</feature>
<dbReference type="GO" id="GO:0000139">
    <property type="term" value="C:Golgi membrane"/>
    <property type="evidence" value="ECO:0007669"/>
    <property type="project" value="UniProtKB-SubCell"/>
</dbReference>
<dbReference type="InterPro" id="IPR020784">
    <property type="entry name" value="Ribosomal_uL11_N"/>
</dbReference>
<dbReference type="SUPFAM" id="SSF46906">
    <property type="entry name" value="Ribosomal protein L11, C-terminal domain"/>
    <property type="match status" value="1"/>
</dbReference>
<evidence type="ECO:0000256" key="8">
    <source>
        <dbReference type="ARBA" id="ARBA00021212"/>
    </source>
</evidence>
<dbReference type="Gene3D" id="3.30.1550.10">
    <property type="entry name" value="Ribosomal protein L11/L12, N-terminal domain"/>
    <property type="match status" value="1"/>
</dbReference>
<dbReference type="Gene3D" id="1.25.40.10">
    <property type="entry name" value="Tetratricopeptide repeat domain"/>
    <property type="match status" value="2"/>
</dbReference>
<dbReference type="InterPro" id="IPR036769">
    <property type="entry name" value="Ribosomal_uL11_C_sf"/>
</dbReference>
<keyword evidence="13" id="KW-0862">Zinc</keyword>
<dbReference type="InterPro" id="IPR029006">
    <property type="entry name" value="ADF-H/Gelsolin-like_dom_sf"/>
</dbReference>
<evidence type="ECO:0000256" key="10">
    <source>
        <dbReference type="ARBA" id="ARBA00022490"/>
    </source>
</evidence>
<evidence type="ECO:0000256" key="3">
    <source>
        <dbReference type="ARBA" id="ARBA00004299"/>
    </source>
</evidence>
<dbReference type="Gene3D" id="2.60.40.1670">
    <property type="entry name" value="beta-sandwich domain of Sec23/24"/>
    <property type="match status" value="1"/>
</dbReference>
<dbReference type="Gene3D" id="1.20.120.730">
    <property type="entry name" value="Sec23/Sec24 helical domain"/>
    <property type="match status" value="1"/>
</dbReference>
<evidence type="ECO:0000256" key="15">
    <source>
        <dbReference type="ARBA" id="ARBA00022927"/>
    </source>
</evidence>
<dbReference type="FunFam" id="2.30.30.380:FF:000001">
    <property type="entry name" value="Protein transport protein SEC23"/>
    <property type="match status" value="1"/>
</dbReference>
<feature type="compositionally biased region" description="Acidic residues" evidence="24">
    <location>
        <begin position="100"/>
        <end position="109"/>
    </location>
</feature>
<evidence type="ECO:0000256" key="17">
    <source>
        <dbReference type="ARBA" id="ARBA00023034"/>
    </source>
</evidence>
<evidence type="ECO:0000256" key="23">
    <source>
        <dbReference type="RuleBase" id="RU003978"/>
    </source>
</evidence>
<evidence type="ECO:0000256" key="6">
    <source>
        <dbReference type="ARBA" id="ARBA00010537"/>
    </source>
</evidence>
<evidence type="ECO:0000259" key="29">
    <source>
        <dbReference type="Pfam" id="PF04811"/>
    </source>
</evidence>
<dbReference type="InterPro" id="IPR000911">
    <property type="entry name" value="Ribosomal_uL11"/>
</dbReference>
<keyword evidence="11" id="KW-0479">Metal-binding</keyword>
<dbReference type="GO" id="GO:0090110">
    <property type="term" value="P:COPII-coated vesicle cargo loading"/>
    <property type="evidence" value="ECO:0007669"/>
    <property type="project" value="TreeGrafter"/>
</dbReference>
<dbReference type="SMART" id="SM00649">
    <property type="entry name" value="RL11"/>
    <property type="match status" value="1"/>
</dbReference>
<feature type="compositionally biased region" description="Basic and acidic residues" evidence="24">
    <location>
        <begin position="21"/>
        <end position="38"/>
    </location>
</feature>
<dbReference type="InterPro" id="IPR036174">
    <property type="entry name" value="Znf_Sec23_Sec24_sf"/>
</dbReference>
<evidence type="ECO:0000256" key="14">
    <source>
        <dbReference type="ARBA" id="ARBA00022892"/>
    </source>
</evidence>
<dbReference type="InterPro" id="IPR007123">
    <property type="entry name" value="Gelsolin-like_dom"/>
</dbReference>
<evidence type="ECO:0000256" key="18">
    <source>
        <dbReference type="ARBA" id="ARBA00023136"/>
    </source>
</evidence>
<dbReference type="Pfam" id="PF14559">
    <property type="entry name" value="TPR_19"/>
    <property type="match status" value="1"/>
</dbReference>
<dbReference type="SUPFAM" id="SSF81811">
    <property type="entry name" value="Helical domain of Sec23/24"/>
    <property type="match status" value="1"/>
</dbReference>
<feature type="repeat" description="TPR" evidence="22">
    <location>
        <begin position="881"/>
        <end position="914"/>
    </location>
</feature>
<dbReference type="InterPro" id="IPR012990">
    <property type="entry name" value="Beta-sandwich_Sec23_24"/>
</dbReference>
<feature type="domain" description="Large ribosomal subunit protein uL11 C-terminal" evidence="25">
    <location>
        <begin position="1841"/>
        <end position="1912"/>
    </location>
</feature>
<keyword evidence="14" id="KW-0931">ER-Golgi transport</keyword>
<dbReference type="InterPro" id="IPR037550">
    <property type="entry name" value="Sec23_C"/>
</dbReference>
<dbReference type="GO" id="GO:0003735">
    <property type="term" value="F:structural constituent of ribosome"/>
    <property type="evidence" value="ECO:0007669"/>
    <property type="project" value="InterPro"/>
</dbReference>
<dbReference type="GO" id="GO:0006886">
    <property type="term" value="P:intracellular protein transport"/>
    <property type="evidence" value="ECO:0007669"/>
    <property type="project" value="InterPro"/>
</dbReference>
<keyword evidence="15" id="KW-0653">Protein transport</keyword>
<evidence type="ECO:0000256" key="5">
    <source>
        <dbReference type="ARBA" id="ARBA00009210"/>
    </source>
</evidence>
<dbReference type="SUPFAM" id="SSF82754">
    <property type="entry name" value="C-terminal, gelsolin-like domain of Sec23/24"/>
    <property type="match status" value="1"/>
</dbReference>
<proteinExistence type="inferred from homology"/>
<dbReference type="InterPro" id="IPR036175">
    <property type="entry name" value="Sec23/24_helical_dom_sf"/>
</dbReference>
<feature type="domain" description="Sec23/Sec24 helical" evidence="30">
    <location>
        <begin position="1485"/>
        <end position="1583"/>
    </location>
</feature>
<evidence type="ECO:0000256" key="19">
    <source>
        <dbReference type="ARBA" id="ARBA00023274"/>
    </source>
</evidence>
<dbReference type="GO" id="GO:0005096">
    <property type="term" value="F:GTPase activator activity"/>
    <property type="evidence" value="ECO:0007669"/>
    <property type="project" value="TreeGrafter"/>
</dbReference>
<evidence type="ECO:0000256" key="22">
    <source>
        <dbReference type="PROSITE-ProRule" id="PRU00339"/>
    </source>
</evidence>
<dbReference type="Gene3D" id="3.40.50.410">
    <property type="entry name" value="von Willebrand factor, type A domain"/>
    <property type="match status" value="1"/>
</dbReference>
<dbReference type="HAMAP" id="MF_00736">
    <property type="entry name" value="Ribosomal_uL11"/>
    <property type="match status" value="1"/>
</dbReference>
<evidence type="ECO:0000259" key="31">
    <source>
        <dbReference type="Pfam" id="PF08033"/>
    </source>
</evidence>
<dbReference type="GO" id="GO:0070971">
    <property type="term" value="C:endoplasmic reticulum exit site"/>
    <property type="evidence" value="ECO:0007669"/>
    <property type="project" value="TreeGrafter"/>
</dbReference>
<feature type="compositionally biased region" description="Polar residues" evidence="24">
    <location>
        <begin position="57"/>
        <end position="71"/>
    </location>
</feature>
<dbReference type="InterPro" id="IPR011990">
    <property type="entry name" value="TPR-like_helical_dom_sf"/>
</dbReference>
<dbReference type="Pfam" id="PF00626">
    <property type="entry name" value="Gelsolin"/>
    <property type="match status" value="1"/>
</dbReference>
<dbReference type="InterPro" id="IPR006896">
    <property type="entry name" value="Sec23/24_trunk_dom"/>
</dbReference>
<evidence type="ECO:0000259" key="25">
    <source>
        <dbReference type="Pfam" id="PF00298"/>
    </source>
</evidence>
<keyword evidence="19 23" id="KW-0687">Ribonucleoprotein</keyword>
<accession>A0A1W5CU68</accession>
<name>A0A1W5CU68_9LECA</name>
<protein>
    <recommendedName>
        <fullName evidence="8">Protein transport protein SEC23</fullName>
    </recommendedName>
    <alternativeName>
        <fullName evidence="7">Protein transport protein sec23</fullName>
    </alternativeName>
</protein>
<dbReference type="GO" id="GO:0030127">
    <property type="term" value="C:COPII vesicle coat"/>
    <property type="evidence" value="ECO:0007669"/>
    <property type="project" value="InterPro"/>
</dbReference>
<dbReference type="GO" id="GO:1990904">
    <property type="term" value="C:ribonucleoprotein complex"/>
    <property type="evidence" value="ECO:0007669"/>
    <property type="project" value="UniProtKB-KW"/>
</dbReference>
<dbReference type="FunFam" id="3.40.50.410:FF:000008">
    <property type="entry name" value="Protein transport protein SEC23"/>
    <property type="match status" value="1"/>
</dbReference>
<dbReference type="SUPFAM" id="SSF82919">
    <property type="entry name" value="Zn-finger domain of Sec23/24"/>
    <property type="match status" value="1"/>
</dbReference>
<sequence>MSAYPDLDYTPSFPWLGRSSAGHDVHHADPNPPREDASVHQGFVSGDPEYSAGAVASSFSRTEVSSTQPAESANVFEDQNHASRIPKDISSDPDFHCGDDSDIGDELVSEPESGFHASDDTNRGIGGGRPQGRSGRGRGRGGRRGRGGKGMKRGLRKPLEPSQEFKILHLQATTAFIDADYDKAEELAQQAILTNPEMFPAHSLLSEIHMARGDKDKALTALFHGAHTRPRDAQVWSKVAQLILERAGDDRVSGLRNAIYCYNRIIGADPNTVDARYQRASLNRELGHKGRAAYDYERLLKQLPHDTAVLRHLAEIYIELGEVERAKQHYDHSIEFYRAGESGEDMTFTWSDLNIYAELFSYLEQYEEGISKIKSLSRWLLGRGQEDFWESLNEDDREWDADDEPRRSQVNDFIPGSYEPAAYGEGLPLELRIKLGVYRIRSNQSNLGEALNHFEWLDPGDDQATAKLFDYPDLFREAADVLRLMGNHNESLRFYEPLQQLSDYTDTSFFMDMAECYKALDLNAEAEDCYQTVIHNDNDNIEARVQLAKMYEELGMSERAVVYVNEVIALGRVEVASKPQKRSRRPKIAGATVAELSAPTAIASGRRIQQPIDSAGQMEEGEKKNAENFHVIFSQMQGLMPGLRTGDEQATTEWMKLANILIQDFRSNKVFYPPIKYMRFFGYSREARTKALKPKTSQAVEEMEAMAGRLQVSTGGDDISIPDDYRSISFRSWLDIFLQYALLLAQNGDVESSYGILSTVSDANVFYHSPDSMFLIHVCWFTCALIASDEEALCNVARWFMKEFQFVTDGYRLYSTLNRVCDSSKSWYNSGPSQKYVLRQVKAMDFSLVGEDRRKSLIREKTSYTTKDGKGNQIQAEEMDVALLMLYGHILYAGTSYSYALNYFFRAYALDPRNPMINLSLALGYLHHALKRQSENRHYLIMQGFSFLFSYHDIRQGSQIITERQEADYNVARAFHMLGLTHLAIPYYQQCLVEASRLVVPIGALYTPLKEKPDTPLLQYEPVTCKAPCRAVLNPFATVDIRARLWICPFCLSRNGLPPHYKDISQDAIPPELHPQSTTIEYRLARPAPSPPIFVYVVDTCQEEDSLKALKDSLVMSLSLLPPNALVGLITFGTMAQVHELGYTECAKSYVFRGSKDYTAKQVQEMLGLLAPGLRPNVPQQPSRPPPAMGPAARFLLPVQQCEFQLTNALEQLQKDPWPVANDKRSLRCTGVALSVAVGLLETSFQNAGGRIMLFAGGPATEGPGMVVGPELREPIRSHHDIDHDNVKYYKKSLKFFDNLAKRTAHNGHIIDIFAGCLDQVGLLEMKGLSNSTGGHMILTDSFTSSQFKQSFVRVFDKDANDNLLMGFNASLEVLTTKELKVTGLIGHAISLNKKSSSVGETECGIGNTCSWKMCGIDPTASYGLYFEIANQGGPTQHQQGPQKGMMQFLTYYQHSSGQFHLRVTTVARNLSGPAGDPAIAQSFDQEAAAVLMSRIAVFKAEVDDGPDVLRWVDRMLIRLCSRFAEYRKDDPSSFRLEKNFTLYPQFMFHLRRSQFLQVFNNSPDETAFYRHVLNHEYVGDSLVMIQPTLDSYTFEQEGSQPVLLDSASIQPTHILLLDTFFQILIFHGETMAEWRKAGYQDQEGYENFKALLDQPKEDARELVQDRFPLPRFIICDAGGSQARFLLSKLNPSTTHTTSAYGTTAQSAQTIFTDDVSLQTFMDHLMNVTRSAIARTQLVTEYTPLFHAKPRTPSTTTKRDRLPLAFAMPPKFDPNEVKVIHLRATGGEVGASSALAPKIGPLGLSPKKVGEDIAKATGDWKGLRVTVRLTIQNRQAAVSVVPSASSLVIKALKEPPRDRKKEKNIKHTKSVSLDEIIGIAKIMREANKSLAKDLKGTVKEILGTAFSVGCQVDGRSPKEISDDIESGEIEVPES</sequence>
<dbReference type="PANTHER" id="PTHR11141:SF0">
    <property type="entry name" value="PROTEIN TRANSPORT PROTEIN SEC23"/>
    <property type="match status" value="1"/>
</dbReference>
<dbReference type="InterPro" id="IPR006900">
    <property type="entry name" value="Sec23/24_helical_dom"/>
</dbReference>
<evidence type="ECO:0000256" key="7">
    <source>
        <dbReference type="ARBA" id="ARBA00013451"/>
    </source>
</evidence>
<comment type="similarity">
    <text evidence="5">Belongs to the SEC23/SEC24 family. SEC23 subfamily.</text>
</comment>
<evidence type="ECO:0000256" key="13">
    <source>
        <dbReference type="ARBA" id="ARBA00022833"/>
    </source>
</evidence>
<dbReference type="Pfam" id="PF04811">
    <property type="entry name" value="Sec23_trunk"/>
    <property type="match status" value="1"/>
</dbReference>
<evidence type="ECO:0000313" key="32">
    <source>
        <dbReference type="EMBL" id="SLM34396.1"/>
    </source>
</evidence>
<dbReference type="EMBL" id="FWEW01000275">
    <property type="protein sequence ID" value="SLM34396.1"/>
    <property type="molecule type" value="Genomic_DNA"/>
</dbReference>
<reference evidence="33" key="1">
    <citation type="submission" date="2017-03" db="EMBL/GenBank/DDBJ databases">
        <authorList>
            <person name="Sharma R."/>
            <person name="Thines M."/>
        </authorList>
    </citation>
    <scope>NUCLEOTIDE SEQUENCE [LARGE SCALE GENOMIC DNA]</scope>
</reference>
<keyword evidence="10" id="KW-0963">Cytoplasm</keyword>
<dbReference type="Pfam" id="PF00298">
    <property type="entry name" value="Ribosomal_L11"/>
    <property type="match status" value="1"/>
</dbReference>
<evidence type="ECO:0000256" key="9">
    <source>
        <dbReference type="ARBA" id="ARBA00022448"/>
    </source>
</evidence>
<dbReference type="FunFam" id="3.40.20.10:FF:000006">
    <property type="entry name" value="Protein transport protein SEC23"/>
    <property type="match status" value="1"/>
</dbReference>
<dbReference type="Pfam" id="PF04815">
    <property type="entry name" value="Sec23_helical"/>
    <property type="match status" value="1"/>
</dbReference>
<dbReference type="Gene3D" id="1.10.10.250">
    <property type="entry name" value="Ribosomal protein L11, C-terminal domain"/>
    <property type="match status" value="1"/>
</dbReference>
<evidence type="ECO:0000256" key="20">
    <source>
        <dbReference type="ARBA" id="ARBA00023329"/>
    </source>
</evidence>